<proteinExistence type="predicted"/>
<keyword evidence="2" id="KW-1185">Reference proteome</keyword>
<dbReference type="Proteomes" id="UP000790709">
    <property type="component" value="Unassembled WGS sequence"/>
</dbReference>
<sequence length="455" mass="51078">MLSVCRHTARHTRTLQQRAYAAPANQKRYSLRDPLVPPEDPGDNSLTNQRAARTIHIRASSILGISDAYAVIRGIERKFGRVREYRFMRDAEVSSTYQVVLWAAFVSPESFDRVPERGAKLEIPARPIDLAKEGGPGLEDLDGLLDSVQYDGEVESRPGFQDATNKAQKEAGKRLLEVTVKRADSDLRFRPETPQLDMTKPKKIAFGYSFMEWGGFYPLKPLYTESPFSTPSSEVASTQEQQAVNEEPLTQAATEEPLPPDNPNMRLALNKWSQITGRPDPSFADSHNAHLPDPQLSSLDSSPSLELQPEFLSQPPAETSRRIRRAKAKPDADGWEPLSDPPPRPANLDKSKESKAAPASPPARKLSRHERILEQAREQAREQVRAQARMDTDAAAPTEPEDWEKLQESIEREARRMEEAGVAAEGKRRSKEGETAAAETKETKERVWKVLGRWF</sequence>
<organism evidence="1 2">
    <name type="scientific">Leucogyrophana mollusca</name>
    <dbReference type="NCBI Taxonomy" id="85980"/>
    <lineage>
        <taxon>Eukaryota</taxon>
        <taxon>Fungi</taxon>
        <taxon>Dikarya</taxon>
        <taxon>Basidiomycota</taxon>
        <taxon>Agaricomycotina</taxon>
        <taxon>Agaricomycetes</taxon>
        <taxon>Agaricomycetidae</taxon>
        <taxon>Boletales</taxon>
        <taxon>Boletales incertae sedis</taxon>
        <taxon>Leucogyrophana</taxon>
    </lineage>
</organism>
<evidence type="ECO:0000313" key="1">
    <source>
        <dbReference type="EMBL" id="KAH7927435.1"/>
    </source>
</evidence>
<accession>A0ACB8BNE5</accession>
<dbReference type="EMBL" id="MU266366">
    <property type="protein sequence ID" value="KAH7927435.1"/>
    <property type="molecule type" value="Genomic_DNA"/>
</dbReference>
<evidence type="ECO:0000313" key="2">
    <source>
        <dbReference type="Proteomes" id="UP000790709"/>
    </source>
</evidence>
<protein>
    <submittedName>
        <fullName evidence="1">Uncharacterized protein</fullName>
    </submittedName>
</protein>
<name>A0ACB8BNE5_9AGAM</name>
<gene>
    <name evidence="1" type="ORF">BV22DRAFT_1193593</name>
</gene>
<comment type="caution">
    <text evidence="1">The sequence shown here is derived from an EMBL/GenBank/DDBJ whole genome shotgun (WGS) entry which is preliminary data.</text>
</comment>
<reference evidence="1" key="1">
    <citation type="journal article" date="2021" name="New Phytol.">
        <title>Evolutionary innovations through gain and loss of genes in the ectomycorrhizal Boletales.</title>
        <authorList>
            <person name="Wu G."/>
            <person name="Miyauchi S."/>
            <person name="Morin E."/>
            <person name="Kuo A."/>
            <person name="Drula E."/>
            <person name="Varga T."/>
            <person name="Kohler A."/>
            <person name="Feng B."/>
            <person name="Cao Y."/>
            <person name="Lipzen A."/>
            <person name="Daum C."/>
            <person name="Hundley H."/>
            <person name="Pangilinan J."/>
            <person name="Johnson J."/>
            <person name="Barry K."/>
            <person name="LaButti K."/>
            <person name="Ng V."/>
            <person name="Ahrendt S."/>
            <person name="Min B."/>
            <person name="Choi I.G."/>
            <person name="Park H."/>
            <person name="Plett J.M."/>
            <person name="Magnuson J."/>
            <person name="Spatafora J.W."/>
            <person name="Nagy L.G."/>
            <person name="Henrissat B."/>
            <person name="Grigoriev I.V."/>
            <person name="Yang Z.L."/>
            <person name="Xu J."/>
            <person name="Martin F.M."/>
        </authorList>
    </citation>
    <scope>NUCLEOTIDE SEQUENCE</scope>
    <source>
        <strain evidence="1">KUC20120723A-06</strain>
    </source>
</reference>